<dbReference type="Proteomes" id="UP000184212">
    <property type="component" value="Unassembled WGS sequence"/>
</dbReference>
<protein>
    <recommendedName>
        <fullName evidence="3">DUF2652 domain-containing protein</fullName>
    </recommendedName>
</protein>
<dbReference type="InterPro" id="IPR020503">
    <property type="entry name" value="Uncharacterised_Rv2561"/>
</dbReference>
<accession>A0A1M5N208</accession>
<organism evidence="1 2">
    <name type="scientific">Chryseolinea serpens</name>
    <dbReference type="NCBI Taxonomy" id="947013"/>
    <lineage>
        <taxon>Bacteria</taxon>
        <taxon>Pseudomonadati</taxon>
        <taxon>Bacteroidota</taxon>
        <taxon>Cytophagia</taxon>
        <taxon>Cytophagales</taxon>
        <taxon>Fulvivirgaceae</taxon>
        <taxon>Chryseolinea</taxon>
    </lineage>
</organism>
<proteinExistence type="predicted"/>
<sequence length="362" mass="41903">MENKGLVFIPDISGFSRFVSETEIEHSRLIIQELLEILINANQLGLEVSEIEGDAILFYKFGDPPDLKALYTQVEHMFCSFHRNLIAYELTKYCQCKACLSAINLSLKVITHYGEFTGYTVRNFSKLIGKDIIVAHQLLKNDIADHEYWLITKSLVKDSKPLNLADWMQWNIGAKQTETGDVSYHYAQLGHLKHELTQVEAQPPELAKKVRAVSVSEEYDNDMITLFHACGNFNYRARWQEGVEKVEELSHYLPRVGMRCRSTHTDGKVITYVSSYYKYQPERIEFSETDEKDKSVTYFTLEKLAPLKTKLTIDFYLNKTLPVELVFRLMKKKKIEEAFYKSLQTLKVFAKGLYVPSAKDFL</sequence>
<keyword evidence="2" id="KW-1185">Reference proteome</keyword>
<dbReference type="RefSeq" id="WP_073133372.1">
    <property type="nucleotide sequence ID" value="NZ_FQWQ01000001.1"/>
</dbReference>
<dbReference type="CDD" id="cd07812">
    <property type="entry name" value="SRPBCC"/>
    <property type="match status" value="1"/>
</dbReference>
<dbReference type="STRING" id="947013.SAMN04488109_2062"/>
<dbReference type="EMBL" id="FQWQ01000001">
    <property type="protein sequence ID" value="SHG83590.1"/>
    <property type="molecule type" value="Genomic_DNA"/>
</dbReference>
<reference evidence="1 2" key="1">
    <citation type="submission" date="2016-11" db="EMBL/GenBank/DDBJ databases">
        <authorList>
            <person name="Jaros S."/>
            <person name="Januszkiewicz K."/>
            <person name="Wedrychowicz H."/>
        </authorList>
    </citation>
    <scope>NUCLEOTIDE SEQUENCE [LARGE SCALE GENOMIC DNA]</scope>
    <source>
        <strain evidence="1 2">DSM 24574</strain>
    </source>
</reference>
<dbReference type="AlphaFoldDB" id="A0A1M5N208"/>
<dbReference type="OrthoDB" id="625021at2"/>
<evidence type="ECO:0000313" key="1">
    <source>
        <dbReference type="EMBL" id="SHG83590.1"/>
    </source>
</evidence>
<evidence type="ECO:0000313" key="2">
    <source>
        <dbReference type="Proteomes" id="UP000184212"/>
    </source>
</evidence>
<dbReference type="SUPFAM" id="SSF55961">
    <property type="entry name" value="Bet v1-like"/>
    <property type="match status" value="1"/>
</dbReference>
<gene>
    <name evidence="1" type="ORF">SAMN04488109_2062</name>
</gene>
<evidence type="ECO:0008006" key="3">
    <source>
        <dbReference type="Google" id="ProtNLM"/>
    </source>
</evidence>
<dbReference type="Pfam" id="PF10851">
    <property type="entry name" value="DUF2652"/>
    <property type="match status" value="1"/>
</dbReference>
<name>A0A1M5N208_9BACT</name>